<reference evidence="4" key="1">
    <citation type="submission" date="2015-08" db="EMBL/GenBank/DDBJ databases">
        <title>Genome sequencing project for genomic taxonomy and phylogenomics of Bacillus-like bacteria.</title>
        <authorList>
            <person name="Liu B."/>
            <person name="Wang J."/>
            <person name="Zhu Y."/>
            <person name="Liu G."/>
            <person name="Chen Q."/>
            <person name="Chen Z."/>
            <person name="Lan J."/>
            <person name="Che J."/>
            <person name="Ge C."/>
            <person name="Shi H."/>
            <person name="Pan Z."/>
            <person name="Liu X."/>
        </authorList>
    </citation>
    <scope>NUCLEOTIDE SEQUENCE [LARGE SCALE GENOMIC DNA]</scope>
    <source>
        <strain evidence="4">FJAT-4402</strain>
    </source>
</reference>
<dbReference type="STRING" id="1441095.AM592_12560"/>
<dbReference type="NCBIfam" id="NF045984">
    <property type="entry name" value="StressProtLiaH"/>
    <property type="match status" value="1"/>
</dbReference>
<keyword evidence="2" id="KW-0175">Coiled coil</keyword>
<dbReference type="PATRIC" id="fig|1441095.3.peg.2755"/>
<feature type="coiled-coil region" evidence="2">
    <location>
        <begin position="86"/>
        <end position="180"/>
    </location>
</feature>
<dbReference type="PANTHER" id="PTHR31088:SF6">
    <property type="entry name" value="PHAGE SHOCK PROTEIN A"/>
    <property type="match status" value="1"/>
</dbReference>
<accession>A0A0M4GA13</accession>
<dbReference type="EMBL" id="CP012600">
    <property type="protein sequence ID" value="ALC82320.1"/>
    <property type="molecule type" value="Genomic_DNA"/>
</dbReference>
<reference evidence="3 4" key="2">
    <citation type="journal article" date="2016" name="Int. J. Syst. Evol. Microbiol.">
        <title>Bacillus gobiensis sp. nov., isolated from a soil sample.</title>
        <authorList>
            <person name="Liu B."/>
            <person name="Liu G.H."/>
            <person name="Cetin S."/>
            <person name="Schumann P."/>
            <person name="Pan Z.Z."/>
            <person name="Chen Q.Q."/>
        </authorList>
    </citation>
    <scope>NUCLEOTIDE SEQUENCE [LARGE SCALE GENOMIC DNA]</scope>
    <source>
        <strain evidence="3 4">FJAT-4402</strain>
    </source>
</reference>
<gene>
    <name evidence="3" type="ORF">AM592_12560</name>
</gene>
<dbReference type="Pfam" id="PF04012">
    <property type="entry name" value="PspA_IM30"/>
    <property type="match status" value="1"/>
</dbReference>
<name>A0A0M4GA13_9BACI</name>
<dbReference type="OrthoDB" id="9779630at2"/>
<evidence type="ECO:0000256" key="2">
    <source>
        <dbReference type="SAM" id="Coils"/>
    </source>
</evidence>
<organism evidence="3 4">
    <name type="scientific">Bacillus gobiensis</name>
    <dbReference type="NCBI Taxonomy" id="1441095"/>
    <lineage>
        <taxon>Bacteria</taxon>
        <taxon>Bacillati</taxon>
        <taxon>Bacillota</taxon>
        <taxon>Bacilli</taxon>
        <taxon>Bacillales</taxon>
        <taxon>Bacillaceae</taxon>
        <taxon>Bacillus</taxon>
    </lineage>
</organism>
<keyword evidence="4" id="KW-1185">Reference proteome</keyword>
<dbReference type="PANTHER" id="PTHR31088">
    <property type="entry name" value="MEMBRANE-ASSOCIATED PROTEIN VIPP1, CHLOROPLASTIC"/>
    <property type="match status" value="1"/>
</dbReference>
<evidence type="ECO:0000256" key="1">
    <source>
        <dbReference type="ARBA" id="ARBA00043985"/>
    </source>
</evidence>
<dbReference type="RefSeq" id="WP_053604105.1">
    <property type="nucleotide sequence ID" value="NZ_CP012600.1"/>
</dbReference>
<dbReference type="Proteomes" id="UP000067625">
    <property type="component" value="Chromosome"/>
</dbReference>
<evidence type="ECO:0000313" key="4">
    <source>
        <dbReference type="Proteomes" id="UP000067625"/>
    </source>
</evidence>
<protein>
    <submittedName>
        <fullName evidence="3">Protein LiaH</fullName>
    </submittedName>
</protein>
<dbReference type="InterPro" id="IPR007157">
    <property type="entry name" value="PspA_VIPP1"/>
</dbReference>
<proteinExistence type="inferred from homology"/>
<comment type="similarity">
    <text evidence="1">Belongs to the PspA/Vipp/IM30 family.</text>
</comment>
<evidence type="ECO:0000313" key="3">
    <source>
        <dbReference type="EMBL" id="ALC82320.1"/>
    </source>
</evidence>
<dbReference type="AlphaFoldDB" id="A0A0M4GA13"/>
<sequence length="224" mass="26125">MVLKRMRDMFVAQINEGLDKVENPRVMLNQYVRDMESDIAKAKHIIIEQQTIERGFKKKFEEAEQLETKRRNQAQLAFDAGEEELARKALAEMKYYEEKAKEHKESYELAKNQVKELKNQLETLEGKLQDLKDKKHALIARANAVKAKEHLNASFNRIDSESAYREFMRMENRIEEMEIKVNSFADISGSSSFTNLEYAGEVEKEIEKMKAKKKDNGELLASKQ</sequence>